<accession>A0A9N9S680</accession>
<dbReference type="Proteomes" id="UP001153620">
    <property type="component" value="Chromosome 4"/>
</dbReference>
<feature type="signal peptide" evidence="5">
    <location>
        <begin position="1"/>
        <end position="20"/>
    </location>
</feature>
<reference evidence="6" key="1">
    <citation type="submission" date="2022-01" db="EMBL/GenBank/DDBJ databases">
        <authorList>
            <person name="King R."/>
        </authorList>
    </citation>
    <scope>NUCLEOTIDE SEQUENCE</scope>
</reference>
<evidence type="ECO:0000256" key="1">
    <source>
        <dbReference type="ARBA" id="ARBA00004613"/>
    </source>
</evidence>
<sequence>MSKFLLIFTLSFSFISKSSSWTLSSLDMTPNETSILHVSVYYNRAFLCLQHQNDTQKPTFIEATWPENLIGVRPKIFPSEPQFKKRSGKCRGIQQAKATDIDEKGRLWLIDEGTDNCAPKIFVYDLLYFNEEVHFMAFDLLLGKKFSKIVIDPVECENGDTRAYISLYGEDYLLVYSMNERKIGKLKFTNEYIQPSKSLAFTEMLITQQKDQMYITDSSTGNLYSMNLTPIRYLNFSIVESKKMSIRSPLTYIGALLGPAKSLTSNPDGVVLYIIPKFSTVVMWDPRTPLTAEWHEVIYQTSNDLSQILCGQKGSVYVITEKVAKITRSGKWKHSVKIHVA</sequence>
<evidence type="ECO:0000313" key="6">
    <source>
        <dbReference type="EMBL" id="CAG9810107.1"/>
    </source>
</evidence>
<dbReference type="InterPro" id="IPR011042">
    <property type="entry name" value="6-blade_b-propeller_TolB-like"/>
</dbReference>
<dbReference type="AlphaFoldDB" id="A0A9N9S680"/>
<dbReference type="OrthoDB" id="6624404at2759"/>
<comment type="similarity">
    <text evidence="2">Belongs to the major royal jelly protein family.</text>
</comment>
<feature type="chain" id="PRO_5040385331" evidence="5">
    <location>
        <begin position="21"/>
        <end position="341"/>
    </location>
</feature>
<dbReference type="Gene3D" id="2.120.10.30">
    <property type="entry name" value="TolB, C-terminal domain"/>
    <property type="match status" value="1"/>
</dbReference>
<evidence type="ECO:0000256" key="2">
    <source>
        <dbReference type="ARBA" id="ARBA00009127"/>
    </source>
</evidence>
<evidence type="ECO:0000256" key="3">
    <source>
        <dbReference type="ARBA" id="ARBA00022525"/>
    </source>
</evidence>
<evidence type="ECO:0000256" key="4">
    <source>
        <dbReference type="ARBA" id="ARBA00022729"/>
    </source>
</evidence>
<comment type="subcellular location">
    <subcellularLocation>
        <location evidence="1">Secreted</location>
    </subcellularLocation>
</comment>
<dbReference type="GO" id="GO:0005576">
    <property type="term" value="C:extracellular region"/>
    <property type="evidence" value="ECO:0007669"/>
    <property type="project" value="UniProtKB-SubCell"/>
</dbReference>
<dbReference type="Pfam" id="PF03022">
    <property type="entry name" value="MRJP"/>
    <property type="match status" value="1"/>
</dbReference>
<keyword evidence="3" id="KW-0964">Secreted</keyword>
<keyword evidence="4 5" id="KW-0732">Signal</keyword>
<protein>
    <submittedName>
        <fullName evidence="6">Uncharacterized protein</fullName>
    </submittedName>
</protein>
<evidence type="ECO:0000256" key="5">
    <source>
        <dbReference type="SAM" id="SignalP"/>
    </source>
</evidence>
<dbReference type="SUPFAM" id="SSF101898">
    <property type="entry name" value="NHL repeat"/>
    <property type="match status" value="1"/>
</dbReference>
<organism evidence="6 7">
    <name type="scientific">Chironomus riparius</name>
    <dbReference type="NCBI Taxonomy" id="315576"/>
    <lineage>
        <taxon>Eukaryota</taxon>
        <taxon>Metazoa</taxon>
        <taxon>Ecdysozoa</taxon>
        <taxon>Arthropoda</taxon>
        <taxon>Hexapoda</taxon>
        <taxon>Insecta</taxon>
        <taxon>Pterygota</taxon>
        <taxon>Neoptera</taxon>
        <taxon>Endopterygota</taxon>
        <taxon>Diptera</taxon>
        <taxon>Nematocera</taxon>
        <taxon>Chironomoidea</taxon>
        <taxon>Chironomidae</taxon>
        <taxon>Chironominae</taxon>
        <taxon>Chironomus</taxon>
    </lineage>
</organism>
<evidence type="ECO:0000313" key="7">
    <source>
        <dbReference type="Proteomes" id="UP001153620"/>
    </source>
</evidence>
<reference evidence="6" key="2">
    <citation type="submission" date="2022-10" db="EMBL/GenBank/DDBJ databases">
        <authorList>
            <consortium name="ENA_rothamsted_submissions"/>
            <consortium name="culmorum"/>
            <person name="King R."/>
        </authorList>
    </citation>
    <scope>NUCLEOTIDE SEQUENCE</scope>
</reference>
<proteinExistence type="inferred from homology"/>
<gene>
    <name evidence="6" type="ORF">CHIRRI_LOCUS12924</name>
</gene>
<dbReference type="InterPro" id="IPR017996">
    <property type="entry name" value="MRJP/yellow-related"/>
</dbReference>
<keyword evidence="7" id="KW-1185">Reference proteome</keyword>
<dbReference type="EMBL" id="OU895880">
    <property type="protein sequence ID" value="CAG9810107.1"/>
    <property type="molecule type" value="Genomic_DNA"/>
</dbReference>
<name>A0A9N9S680_9DIPT</name>